<dbReference type="EMBL" id="CADCVG010000021">
    <property type="protein sequence ID" value="CAA9446559.1"/>
    <property type="molecule type" value="Genomic_DNA"/>
</dbReference>
<feature type="compositionally biased region" description="Basic and acidic residues" evidence="1">
    <location>
        <begin position="1"/>
        <end position="13"/>
    </location>
</feature>
<dbReference type="AlphaFoldDB" id="A0A6J4QQK1"/>
<sequence length="42" mass="4465">MSEATRNRGREAMEESPTSSAEVSTTLPGPTFDAAEYLTSEG</sequence>
<accession>A0A6J4QQK1</accession>
<protein>
    <submittedName>
        <fullName evidence="2">Uncharacterized protein</fullName>
    </submittedName>
</protein>
<evidence type="ECO:0000313" key="2">
    <source>
        <dbReference type="EMBL" id="CAA9446559.1"/>
    </source>
</evidence>
<feature type="compositionally biased region" description="Polar residues" evidence="1">
    <location>
        <begin position="16"/>
        <end position="28"/>
    </location>
</feature>
<proteinExistence type="predicted"/>
<evidence type="ECO:0000256" key="1">
    <source>
        <dbReference type="SAM" id="MobiDB-lite"/>
    </source>
</evidence>
<organism evidence="2">
    <name type="scientific">uncultured Rubrobacteraceae bacterium</name>
    <dbReference type="NCBI Taxonomy" id="349277"/>
    <lineage>
        <taxon>Bacteria</taxon>
        <taxon>Bacillati</taxon>
        <taxon>Actinomycetota</taxon>
        <taxon>Rubrobacteria</taxon>
        <taxon>Rubrobacterales</taxon>
        <taxon>Rubrobacteraceae</taxon>
        <taxon>environmental samples</taxon>
    </lineage>
</organism>
<feature type="region of interest" description="Disordered" evidence="1">
    <location>
        <begin position="1"/>
        <end position="42"/>
    </location>
</feature>
<name>A0A6J4QQK1_9ACTN</name>
<reference evidence="2" key="1">
    <citation type="submission" date="2020-02" db="EMBL/GenBank/DDBJ databases">
        <authorList>
            <person name="Meier V. D."/>
        </authorList>
    </citation>
    <scope>NUCLEOTIDE SEQUENCE</scope>
    <source>
        <strain evidence="2">AVDCRST_MAG14</strain>
    </source>
</reference>
<gene>
    <name evidence="2" type="ORF">AVDCRST_MAG14-462</name>
</gene>